<evidence type="ECO:0000313" key="1">
    <source>
        <dbReference type="EMBL" id="KUN02069.1"/>
    </source>
</evidence>
<proteinExistence type="predicted"/>
<reference evidence="1 2" key="1">
    <citation type="submission" date="2015-10" db="EMBL/GenBank/DDBJ databases">
        <title>Draft genome sequence of Streptomyces yokosukanensis DSM 40224, type strain for the species Streptomyces yokosukanensis.</title>
        <authorList>
            <person name="Ruckert C."/>
            <person name="Winkler A."/>
            <person name="Kalinowski J."/>
            <person name="Kampfer P."/>
            <person name="Glaeser S."/>
        </authorList>
    </citation>
    <scope>NUCLEOTIDE SEQUENCE [LARGE SCALE GENOMIC DNA]</scope>
    <source>
        <strain evidence="1 2">DSM 40224</strain>
    </source>
</reference>
<dbReference type="RefSeq" id="WP_067130016.1">
    <property type="nucleotide sequence ID" value="NZ_KQ948217.1"/>
</dbReference>
<dbReference type="Proteomes" id="UP000053127">
    <property type="component" value="Unassembled WGS sequence"/>
</dbReference>
<keyword evidence="2" id="KW-1185">Reference proteome</keyword>
<dbReference type="EMBL" id="LMWN01000040">
    <property type="protein sequence ID" value="KUN02069.1"/>
    <property type="molecule type" value="Genomic_DNA"/>
</dbReference>
<sequence>MAKRSQRPDIASILLDRAEAQVLPVRTALATTRATPALWLEERQIAAQILFVATVAIGNQALLLYAHH</sequence>
<comment type="caution">
    <text evidence="1">The sequence shown here is derived from an EMBL/GenBank/DDBJ whole genome shotgun (WGS) entry which is preliminary data.</text>
</comment>
<accession>A0A117Q142</accession>
<dbReference type="AlphaFoldDB" id="A0A117Q142"/>
<name>A0A117Q142_9ACTN</name>
<protein>
    <submittedName>
        <fullName evidence="1">Uncharacterized protein</fullName>
    </submittedName>
</protein>
<evidence type="ECO:0000313" key="2">
    <source>
        <dbReference type="Proteomes" id="UP000053127"/>
    </source>
</evidence>
<organism evidence="1 2">
    <name type="scientific">Streptomyces yokosukanensis</name>
    <dbReference type="NCBI Taxonomy" id="67386"/>
    <lineage>
        <taxon>Bacteria</taxon>
        <taxon>Bacillati</taxon>
        <taxon>Actinomycetota</taxon>
        <taxon>Actinomycetes</taxon>
        <taxon>Kitasatosporales</taxon>
        <taxon>Streptomycetaceae</taxon>
        <taxon>Streptomyces</taxon>
    </lineage>
</organism>
<gene>
    <name evidence="1" type="ORF">AQI95_28735</name>
</gene>
<dbReference type="STRING" id="67386.AQI95_28735"/>